<dbReference type="AlphaFoldDB" id="A0A914Z6P5"/>
<sequence>MKDEDASEAIERAQKQIQAHEKEFERRFADKRGKITAGDDLAPGVLIMVKVFLAVKRRIQPGDKMAGRHGNQGVGLQTWCRSRTCRTWPRARPWTSC</sequence>
<dbReference type="GO" id="GO:0003899">
    <property type="term" value="F:DNA-directed RNA polymerase activity"/>
    <property type="evidence" value="ECO:0007669"/>
    <property type="project" value="InterPro"/>
</dbReference>
<proteinExistence type="predicted"/>
<dbReference type="SUPFAM" id="SSF64484">
    <property type="entry name" value="beta and beta-prime subunits of DNA dependent RNA-polymerase"/>
    <property type="match status" value="1"/>
</dbReference>
<organism evidence="3 4">
    <name type="scientific">Panagrolaimus superbus</name>
    <dbReference type="NCBI Taxonomy" id="310955"/>
    <lineage>
        <taxon>Eukaryota</taxon>
        <taxon>Metazoa</taxon>
        <taxon>Ecdysozoa</taxon>
        <taxon>Nematoda</taxon>
        <taxon>Chromadorea</taxon>
        <taxon>Rhabditida</taxon>
        <taxon>Tylenchina</taxon>
        <taxon>Panagrolaimomorpha</taxon>
        <taxon>Panagrolaimoidea</taxon>
        <taxon>Panagrolaimidae</taxon>
        <taxon>Panagrolaimus</taxon>
    </lineage>
</organism>
<dbReference type="GO" id="GO:0003677">
    <property type="term" value="F:DNA binding"/>
    <property type="evidence" value="ECO:0007669"/>
    <property type="project" value="InterPro"/>
</dbReference>
<protein>
    <submittedName>
        <fullName evidence="4">DNA-directed RNA polymerase subunit 2 hybrid-binding domain-containing protein</fullName>
    </submittedName>
</protein>
<evidence type="ECO:0000259" key="2">
    <source>
        <dbReference type="Pfam" id="PF00562"/>
    </source>
</evidence>
<dbReference type="GO" id="GO:0006351">
    <property type="term" value="P:DNA-templated transcription"/>
    <property type="evidence" value="ECO:0007669"/>
    <property type="project" value="InterPro"/>
</dbReference>
<accession>A0A914Z6P5</accession>
<keyword evidence="3" id="KW-1185">Reference proteome</keyword>
<dbReference type="InterPro" id="IPR014724">
    <property type="entry name" value="RNA_pol_RPB2_OB-fold"/>
</dbReference>
<feature type="coiled-coil region" evidence="1">
    <location>
        <begin position="3"/>
        <end position="30"/>
    </location>
</feature>
<evidence type="ECO:0000256" key="1">
    <source>
        <dbReference type="SAM" id="Coils"/>
    </source>
</evidence>
<name>A0A914Z6P5_9BILA</name>
<dbReference type="InterPro" id="IPR007120">
    <property type="entry name" value="DNA-dir_RNAP_su2_dom"/>
</dbReference>
<reference evidence="4" key="1">
    <citation type="submission" date="2022-11" db="UniProtKB">
        <authorList>
            <consortium name="WormBaseParasite"/>
        </authorList>
    </citation>
    <scope>IDENTIFICATION</scope>
</reference>
<dbReference type="WBParaSite" id="PSU_v2.g759.t1">
    <property type="protein sequence ID" value="PSU_v2.g759.t1"/>
    <property type="gene ID" value="PSU_v2.g759"/>
</dbReference>
<evidence type="ECO:0000313" key="3">
    <source>
        <dbReference type="Proteomes" id="UP000887577"/>
    </source>
</evidence>
<dbReference type="Pfam" id="PF00562">
    <property type="entry name" value="RNA_pol_Rpb2_6"/>
    <property type="match status" value="1"/>
</dbReference>
<evidence type="ECO:0000313" key="4">
    <source>
        <dbReference type="WBParaSite" id="PSU_v2.g759.t1"/>
    </source>
</evidence>
<dbReference type="Proteomes" id="UP000887577">
    <property type="component" value="Unplaced"/>
</dbReference>
<dbReference type="Gene3D" id="2.40.50.150">
    <property type="match status" value="1"/>
</dbReference>
<keyword evidence="1" id="KW-0175">Coiled coil</keyword>
<feature type="domain" description="DNA-directed RNA polymerase subunit 2 hybrid-binding" evidence="2">
    <location>
        <begin position="36"/>
        <end position="74"/>
    </location>
</feature>